<dbReference type="PROSITE" id="PS51667">
    <property type="entry name" value="WRC"/>
    <property type="match status" value="1"/>
</dbReference>
<dbReference type="InterPro" id="IPR014977">
    <property type="entry name" value="WRC_dom"/>
</dbReference>
<feature type="region of interest" description="Disordered" evidence="6">
    <location>
        <begin position="239"/>
        <end position="280"/>
    </location>
</feature>
<comment type="subcellular location">
    <subcellularLocation>
        <location evidence="1 5">Nucleus</location>
    </subcellularLocation>
</comment>
<dbReference type="GO" id="GO:0006355">
    <property type="term" value="P:regulation of DNA-templated transcription"/>
    <property type="evidence" value="ECO:0007669"/>
    <property type="project" value="InterPro"/>
</dbReference>
<evidence type="ECO:0000256" key="3">
    <source>
        <dbReference type="ARBA" id="ARBA00023242"/>
    </source>
</evidence>
<keyword evidence="3 5" id="KW-0539">Nucleus</keyword>
<comment type="caution">
    <text evidence="4">Lacks conserved residue(s) required for the propagation of feature annotation.</text>
</comment>
<evidence type="ECO:0000256" key="5">
    <source>
        <dbReference type="RuleBase" id="RU367127"/>
    </source>
</evidence>
<proteinExistence type="inferred from homology"/>
<dbReference type="PANTHER" id="PTHR31602">
    <property type="entry name" value="GROWTH-REGULATING FACTOR 5"/>
    <property type="match status" value="1"/>
</dbReference>
<dbReference type="Pfam" id="PF08879">
    <property type="entry name" value="WRC"/>
    <property type="match status" value="1"/>
</dbReference>
<evidence type="ECO:0000256" key="2">
    <source>
        <dbReference type="ARBA" id="ARBA00008122"/>
    </source>
</evidence>
<dbReference type="AlphaFoldDB" id="A0A5N6R446"/>
<evidence type="ECO:0000259" key="7">
    <source>
        <dbReference type="PROSITE" id="PS51666"/>
    </source>
</evidence>
<feature type="domain" description="WRC" evidence="8">
    <location>
        <begin position="201"/>
        <end position="245"/>
    </location>
</feature>
<feature type="compositionally biased region" description="Polar residues" evidence="6">
    <location>
        <begin position="244"/>
        <end position="255"/>
    </location>
</feature>
<evidence type="ECO:0000259" key="8">
    <source>
        <dbReference type="PROSITE" id="PS51667"/>
    </source>
</evidence>
<dbReference type="PROSITE" id="PS51666">
    <property type="entry name" value="QLQ"/>
    <property type="match status" value="1"/>
</dbReference>
<dbReference type="Proteomes" id="UP000327013">
    <property type="component" value="Chromosome 5"/>
</dbReference>
<dbReference type="InterPro" id="IPR014978">
    <property type="entry name" value="Gln-Leu-Gln_QLQ"/>
</dbReference>
<keyword evidence="5" id="KW-0010">Activator</keyword>
<evidence type="ECO:0000256" key="6">
    <source>
        <dbReference type="SAM" id="MobiDB-lite"/>
    </source>
</evidence>
<dbReference type="EMBL" id="CM017325">
    <property type="protein sequence ID" value="KAE8055193.1"/>
    <property type="molecule type" value="Genomic_DNA"/>
</dbReference>
<feature type="domain" description="QLQ" evidence="7">
    <location>
        <begin position="130"/>
        <end position="165"/>
    </location>
</feature>
<dbReference type="SMART" id="SM00951">
    <property type="entry name" value="QLQ"/>
    <property type="match status" value="1"/>
</dbReference>
<comment type="function">
    <text evidence="5">Transcription activator.</text>
</comment>
<keyword evidence="5" id="KW-0804">Transcription</keyword>
<protein>
    <recommendedName>
        <fullName evidence="5">Growth-regulating factor</fullName>
    </recommendedName>
</protein>
<dbReference type="Pfam" id="PF08880">
    <property type="entry name" value="QLQ"/>
    <property type="match status" value="1"/>
</dbReference>
<accession>A0A5N6R446</accession>
<dbReference type="OrthoDB" id="1927209at2759"/>
<dbReference type="GO" id="GO:0006351">
    <property type="term" value="P:DNA-templated transcription"/>
    <property type="evidence" value="ECO:0007669"/>
    <property type="project" value="UniProtKB-UniRule"/>
</dbReference>
<sequence>MQRDCKKSHDRSLRDGPTCHQTMTSASIVGFCINLSCPDDALASAVLLSSAHNLTLSQDLILSWIGAQAGQLVPVLSKLQSPFGPSLGHPFGCNIAAAIAEDMNTNRSVGGDGLNLQLGRGSSHSRKSCGFTIFQLQELQLQSLIYKYMEARLPVPYHLLVPIWKSVTSLGGPNGVVPPGYTSFLSSSPLSWDKRIRMDSDPEPGRCRRTDGKKWRCSNEAVPQKKYCERHMQRCRQRSRKLVETSQPINTSTGVSPSSNTNLSISLSVNSSSSSCDLSP</sequence>
<comment type="domain">
    <text evidence="5">The QLQ domain and WRC domain may be involved in protein-protein interaction and DNA-binding, respectively.</text>
</comment>
<name>A0A5N6R446_9ROSI</name>
<evidence type="ECO:0000313" key="10">
    <source>
        <dbReference type="Proteomes" id="UP000327013"/>
    </source>
</evidence>
<gene>
    <name evidence="9" type="ORF">FH972_012051</name>
</gene>
<dbReference type="GO" id="GO:0005524">
    <property type="term" value="F:ATP binding"/>
    <property type="evidence" value="ECO:0007669"/>
    <property type="project" value="UniProtKB-UniRule"/>
</dbReference>
<reference evidence="9 10" key="1">
    <citation type="submission" date="2019-06" db="EMBL/GenBank/DDBJ databases">
        <title>A chromosomal-level reference genome of Carpinus fangiana (Coryloideae, Betulaceae).</title>
        <authorList>
            <person name="Yang X."/>
            <person name="Wang Z."/>
            <person name="Zhang L."/>
            <person name="Hao G."/>
            <person name="Liu J."/>
            <person name="Yang Y."/>
        </authorList>
    </citation>
    <scope>NUCLEOTIDE SEQUENCE [LARGE SCALE GENOMIC DNA]</scope>
    <source>
        <strain evidence="9">Cfa_2016G</strain>
        <tissue evidence="9">Leaf</tissue>
    </source>
</reference>
<keyword evidence="10" id="KW-1185">Reference proteome</keyword>
<comment type="similarity">
    <text evidence="2 5">Belongs to the GRF family.</text>
</comment>
<evidence type="ECO:0000313" key="9">
    <source>
        <dbReference type="EMBL" id="KAE8055193.1"/>
    </source>
</evidence>
<dbReference type="GO" id="GO:0099402">
    <property type="term" value="P:plant organ development"/>
    <property type="evidence" value="ECO:0007669"/>
    <property type="project" value="UniProtKB-ARBA"/>
</dbReference>
<dbReference type="InterPro" id="IPR031137">
    <property type="entry name" value="GRF"/>
</dbReference>
<feature type="compositionally biased region" description="Low complexity" evidence="6">
    <location>
        <begin position="256"/>
        <end position="280"/>
    </location>
</feature>
<evidence type="ECO:0000256" key="1">
    <source>
        <dbReference type="ARBA" id="ARBA00004123"/>
    </source>
</evidence>
<keyword evidence="5" id="KW-0805">Transcription regulation</keyword>
<dbReference type="GO" id="GO:0005634">
    <property type="term" value="C:nucleus"/>
    <property type="evidence" value="ECO:0007669"/>
    <property type="project" value="UniProtKB-SubCell"/>
</dbReference>
<organism evidence="9 10">
    <name type="scientific">Carpinus fangiana</name>
    <dbReference type="NCBI Taxonomy" id="176857"/>
    <lineage>
        <taxon>Eukaryota</taxon>
        <taxon>Viridiplantae</taxon>
        <taxon>Streptophyta</taxon>
        <taxon>Embryophyta</taxon>
        <taxon>Tracheophyta</taxon>
        <taxon>Spermatophyta</taxon>
        <taxon>Magnoliopsida</taxon>
        <taxon>eudicotyledons</taxon>
        <taxon>Gunneridae</taxon>
        <taxon>Pentapetalae</taxon>
        <taxon>rosids</taxon>
        <taxon>fabids</taxon>
        <taxon>Fagales</taxon>
        <taxon>Betulaceae</taxon>
        <taxon>Carpinus</taxon>
    </lineage>
</organism>
<evidence type="ECO:0000256" key="4">
    <source>
        <dbReference type="PROSITE-ProRule" id="PRU01002"/>
    </source>
</evidence>
<dbReference type="PANTHER" id="PTHR31602:SF81">
    <property type="entry name" value="GROWTH-REGULATING FACTOR 9"/>
    <property type="match status" value="1"/>
</dbReference>